<organism evidence="4 5">
    <name type="scientific">Rotaria sordida</name>
    <dbReference type="NCBI Taxonomy" id="392033"/>
    <lineage>
        <taxon>Eukaryota</taxon>
        <taxon>Metazoa</taxon>
        <taxon>Spiralia</taxon>
        <taxon>Gnathifera</taxon>
        <taxon>Rotifera</taxon>
        <taxon>Eurotatoria</taxon>
        <taxon>Bdelloidea</taxon>
        <taxon>Philodinida</taxon>
        <taxon>Philodinidae</taxon>
        <taxon>Rotaria</taxon>
    </lineage>
</organism>
<reference evidence="4" key="1">
    <citation type="submission" date="2021-02" db="EMBL/GenBank/DDBJ databases">
        <authorList>
            <person name="Nowell W R."/>
        </authorList>
    </citation>
    <scope>NUCLEOTIDE SEQUENCE</scope>
</reference>
<dbReference type="EMBL" id="CAJOBE010034154">
    <property type="protein sequence ID" value="CAF4303047.1"/>
    <property type="molecule type" value="Genomic_DNA"/>
</dbReference>
<evidence type="ECO:0000256" key="2">
    <source>
        <dbReference type="ARBA" id="ARBA00022989"/>
    </source>
</evidence>
<keyword evidence="3" id="KW-0472">Membrane</keyword>
<keyword evidence="2" id="KW-1133">Transmembrane helix</keyword>
<protein>
    <submittedName>
        <fullName evidence="4">Uncharacterized protein</fullName>
    </submittedName>
</protein>
<dbReference type="Gene3D" id="3.40.50.300">
    <property type="entry name" value="P-loop containing nucleotide triphosphate hydrolases"/>
    <property type="match status" value="1"/>
</dbReference>
<keyword evidence="1" id="KW-0812">Transmembrane</keyword>
<evidence type="ECO:0000313" key="5">
    <source>
        <dbReference type="Proteomes" id="UP000663874"/>
    </source>
</evidence>
<dbReference type="InterPro" id="IPR027417">
    <property type="entry name" value="P-loop_NTPase"/>
</dbReference>
<name>A0A820HWY3_9BILA</name>
<dbReference type="GO" id="GO:0005524">
    <property type="term" value="F:ATP binding"/>
    <property type="evidence" value="ECO:0007669"/>
    <property type="project" value="InterPro"/>
</dbReference>
<comment type="caution">
    <text evidence="4">The sequence shown here is derived from an EMBL/GenBank/DDBJ whole genome shotgun (WGS) entry which is preliminary data.</text>
</comment>
<dbReference type="GO" id="GO:0016020">
    <property type="term" value="C:membrane"/>
    <property type="evidence" value="ECO:0007669"/>
    <property type="project" value="InterPro"/>
</dbReference>
<proteinExistence type="predicted"/>
<feature type="non-terminal residue" evidence="4">
    <location>
        <position position="1"/>
    </location>
</feature>
<accession>A0A820HWY3</accession>
<dbReference type="Proteomes" id="UP000663874">
    <property type="component" value="Unassembled WGS sequence"/>
</dbReference>
<dbReference type="InterPro" id="IPR036640">
    <property type="entry name" value="ABC1_TM_sf"/>
</dbReference>
<evidence type="ECO:0000256" key="3">
    <source>
        <dbReference type="ARBA" id="ARBA00023136"/>
    </source>
</evidence>
<dbReference type="Gene3D" id="1.20.1560.10">
    <property type="entry name" value="ABC transporter type 1, transmembrane domain"/>
    <property type="match status" value="1"/>
</dbReference>
<evidence type="ECO:0000313" key="4">
    <source>
        <dbReference type="EMBL" id="CAF4303047.1"/>
    </source>
</evidence>
<gene>
    <name evidence="4" type="ORF">FNK824_LOCUS40713</name>
</gene>
<sequence>KGSVIEQGTHETLMVKEGGKYQAMVKRQQMEGIYDDQDNMMSIKKATEEDEKSIPCILNGAAQPLFAFLLVKIVEVSDAFIQIL</sequence>
<evidence type="ECO:0000256" key="1">
    <source>
        <dbReference type="ARBA" id="ARBA00022692"/>
    </source>
</evidence>
<dbReference type="AlphaFoldDB" id="A0A820HWY3"/>